<dbReference type="RefSeq" id="WP_124154732.1">
    <property type="nucleotide sequence ID" value="NZ_CAWOLW010000590.1"/>
</dbReference>
<keyword evidence="2" id="KW-1185">Reference proteome</keyword>
<dbReference type="EMBL" id="RCBY01000063">
    <property type="protein sequence ID" value="RQH43302.1"/>
    <property type="molecule type" value="Genomic_DNA"/>
</dbReference>
<dbReference type="OrthoDB" id="517678at2"/>
<evidence type="ECO:0000313" key="2">
    <source>
        <dbReference type="Proteomes" id="UP000269154"/>
    </source>
</evidence>
<sequence>MSNITIGFRISDHLHQQLEEYRTKAYLTKSEVIVSFIDQYLGAVEDILFSQRVIDLEERMTKLEAQVQAIQN</sequence>
<gene>
    <name evidence="1" type="ORF">D5R40_13125</name>
</gene>
<dbReference type="Proteomes" id="UP000269154">
    <property type="component" value="Unassembled WGS sequence"/>
</dbReference>
<comment type="caution">
    <text evidence="1">The sequence shown here is derived from an EMBL/GenBank/DDBJ whole genome shotgun (WGS) entry which is preliminary data.</text>
</comment>
<organism evidence="1 2">
    <name type="scientific">Okeania hirsuta</name>
    <dbReference type="NCBI Taxonomy" id="1458930"/>
    <lineage>
        <taxon>Bacteria</taxon>
        <taxon>Bacillati</taxon>
        <taxon>Cyanobacteriota</taxon>
        <taxon>Cyanophyceae</taxon>
        <taxon>Oscillatoriophycideae</taxon>
        <taxon>Oscillatoriales</taxon>
        <taxon>Microcoleaceae</taxon>
        <taxon>Okeania</taxon>
    </lineage>
</organism>
<protein>
    <submittedName>
        <fullName evidence="1">DNA-binding domain-containing protein</fullName>
    </submittedName>
</protein>
<reference evidence="1 2" key="1">
    <citation type="journal article" date="2018" name="ACS Chem. Biol.">
        <title>Ketoreductase domain dysfunction expands chemodiversity: malyngamide biosynthesis in the cyanobacterium Okeania hirsuta.</title>
        <authorList>
            <person name="Moss N.A."/>
            <person name="Leao T."/>
            <person name="Rankin M."/>
            <person name="McCullough T.M."/>
            <person name="Qu P."/>
            <person name="Korobeynikov A."/>
            <person name="Smith J.L."/>
            <person name="Gerwick L."/>
            <person name="Gerwick W.H."/>
        </authorList>
    </citation>
    <scope>NUCLEOTIDE SEQUENCE [LARGE SCALE GENOMIC DNA]</scope>
    <source>
        <strain evidence="1 2">PAB10Feb10-1</strain>
    </source>
</reference>
<dbReference type="GO" id="GO:0003677">
    <property type="term" value="F:DNA binding"/>
    <property type="evidence" value="ECO:0007669"/>
    <property type="project" value="UniProtKB-KW"/>
</dbReference>
<proteinExistence type="predicted"/>
<accession>A0A3N6RQF4</accession>
<evidence type="ECO:0000313" key="1">
    <source>
        <dbReference type="EMBL" id="RQH43302.1"/>
    </source>
</evidence>
<keyword evidence="1" id="KW-0238">DNA-binding</keyword>
<name>A0A3N6RQF4_9CYAN</name>
<dbReference type="AlphaFoldDB" id="A0A3N6RQF4"/>